<evidence type="ECO:0000313" key="14">
    <source>
        <dbReference type="Proteomes" id="UP000322612"/>
    </source>
</evidence>
<reference evidence="8" key="4">
    <citation type="submission" date="2020-07" db="EMBL/GenBank/DDBJ databases">
        <title>Clinical and genomic characterization of carbapenemase-producing Enterobacterales causing secondary infections during the COVID-19 crisis at a New York City hospital.</title>
        <authorList>
            <person name="Gomez-Simmonds A."/>
            <person name="Annavajhala M.K."/>
            <person name="Uhlemann A.-C."/>
        </authorList>
    </citation>
    <scope>NUCLEOTIDE SEQUENCE</scope>
    <source>
        <strain evidence="8">NK1396</strain>
    </source>
</reference>
<evidence type="ECO:0000256" key="1">
    <source>
        <dbReference type="ARBA" id="ARBA00009408"/>
    </source>
</evidence>
<dbReference type="Proteomes" id="UP000322612">
    <property type="component" value="Unassembled WGS sequence"/>
</dbReference>
<dbReference type="EMBL" id="FKEV01000006">
    <property type="protein sequence ID" value="SAE23622.1"/>
    <property type="molecule type" value="Genomic_DNA"/>
</dbReference>
<feature type="signal peptide" evidence="6">
    <location>
        <begin position="1"/>
        <end position="20"/>
    </location>
</feature>
<evidence type="ECO:0000256" key="2">
    <source>
        <dbReference type="ARBA" id="ARBA00014241"/>
    </source>
</evidence>
<proteinExistence type="inferred from homology"/>
<name>A0A0A6GI21_9ENTR</name>
<evidence type="ECO:0000259" key="7">
    <source>
        <dbReference type="Pfam" id="PF18649"/>
    </source>
</evidence>
<dbReference type="Proteomes" id="UP000077295">
    <property type="component" value="Unassembled WGS sequence"/>
</dbReference>
<dbReference type="EMBL" id="JACXTA010000001">
    <property type="protein sequence ID" value="MBD3707101.1"/>
    <property type="molecule type" value="Genomic_DNA"/>
</dbReference>
<feature type="chain" id="PRO_5015032795" description="Probable fimbrial chaperone EcpB" evidence="6">
    <location>
        <begin position="21"/>
        <end position="225"/>
    </location>
</feature>
<accession>A0A0A6GI21</accession>
<reference evidence="11 14" key="3">
    <citation type="submission" date="2019-08" db="EMBL/GenBank/DDBJ databases">
        <title>Whole genome sequence analysis of bacterial isolates in patients.</title>
        <authorList>
            <person name="Jeong K.C."/>
        </authorList>
    </citation>
    <scope>NUCLEOTIDE SEQUENCE [LARGE SCALE GENOMIC DNA]</scope>
    <source>
        <strain evidence="11 14">KCJ3K342</strain>
    </source>
</reference>
<dbReference type="Proteomes" id="UP000231328">
    <property type="component" value="Unassembled WGS sequence"/>
</dbReference>
<reference evidence="9 13" key="2">
    <citation type="submission" date="2017-07" db="EMBL/GenBank/DDBJ databases">
        <title>Draft genome sequence of Enterobacter cloacae ST128, a clinical strain coproducing KPC-2 and NDM-1 carbapenemases.</title>
        <authorList>
            <person name="Li X."/>
        </authorList>
    </citation>
    <scope>NUCLEOTIDE SEQUENCE [LARGE SCALE GENOMIC DNA]</scope>
    <source>
        <strain evidence="9 13">HBY</strain>
    </source>
</reference>
<evidence type="ECO:0000313" key="11">
    <source>
        <dbReference type="EMBL" id="TYS11149.1"/>
    </source>
</evidence>
<evidence type="ECO:0000256" key="3">
    <source>
        <dbReference type="ARBA" id="ARBA00022558"/>
    </source>
</evidence>
<dbReference type="Gene3D" id="2.60.40.10">
    <property type="entry name" value="Immunoglobulins"/>
    <property type="match status" value="1"/>
</dbReference>
<keyword evidence="4 6" id="KW-0732">Signal</keyword>
<accession>A0A156ENF2</accession>
<dbReference type="EMBL" id="NMVR01000013">
    <property type="protein sequence ID" value="PJG40051.1"/>
    <property type="molecule type" value="Genomic_DNA"/>
</dbReference>
<sequence length="225" mass="24828">MFNLKSAFLFLLFISSSALAINVGKVTTIISADADSTAKEIKNEADSVRIVSVRAQRISSPMDEGIVINPEKVDELLLTPTRMVMPAGTSNIVKFYYHGNADNKERYYRITFTDEGVSEEVDSGSPKNGTGMTRAVVSTILVVQPRDKKIDFVYVAGKITNKGNTSFRVNATGTCLKPNPESPGTPCSKNFYLMPETSRAIEDINVTDNHFHLGIWDLKQFIPVK</sequence>
<dbReference type="RefSeq" id="WP_022650117.1">
    <property type="nucleotide sequence ID" value="NZ_BMAA01000015.1"/>
</dbReference>
<reference evidence="10 12" key="1">
    <citation type="submission" date="2016-03" db="EMBL/GenBank/DDBJ databases">
        <authorList>
            <consortium name="Pathogen Informatics"/>
        </authorList>
    </citation>
    <scope>NUCLEOTIDE SEQUENCE [LARGE SCALE GENOMIC DNA]</scope>
    <source>
        <strain evidence="12">e552</strain>
        <strain evidence="10">E552</strain>
    </source>
</reference>
<dbReference type="Proteomes" id="UP000655273">
    <property type="component" value="Unassembled WGS sequence"/>
</dbReference>
<dbReference type="InterPro" id="IPR008962">
    <property type="entry name" value="PapD-like_sf"/>
</dbReference>
<evidence type="ECO:0000313" key="9">
    <source>
        <dbReference type="EMBL" id="PJG40051.1"/>
    </source>
</evidence>
<organism evidence="8 15">
    <name type="scientific">Enterobacter hormaechei</name>
    <dbReference type="NCBI Taxonomy" id="158836"/>
    <lineage>
        <taxon>Bacteria</taxon>
        <taxon>Pseudomonadati</taxon>
        <taxon>Pseudomonadota</taxon>
        <taxon>Gammaproteobacteria</taxon>
        <taxon>Enterobacterales</taxon>
        <taxon>Enterobacteriaceae</taxon>
        <taxon>Enterobacter</taxon>
        <taxon>Enterobacter cloacae complex</taxon>
    </lineage>
</organism>
<evidence type="ECO:0000313" key="10">
    <source>
        <dbReference type="EMBL" id="SAE23622.1"/>
    </source>
</evidence>
<evidence type="ECO:0000313" key="8">
    <source>
        <dbReference type="EMBL" id="MBD3707101.1"/>
    </source>
</evidence>
<dbReference type="EMBL" id="VTDZ01000078">
    <property type="protein sequence ID" value="TYS11149.1"/>
    <property type="molecule type" value="Genomic_DNA"/>
</dbReference>
<comment type="caution">
    <text evidence="8">The sequence shown here is derived from an EMBL/GenBank/DDBJ whole genome shotgun (WGS) entry which is preliminary data.</text>
</comment>
<comment type="similarity">
    <text evidence="1">Belongs to the EcpB/EcpE family.</text>
</comment>
<dbReference type="Pfam" id="PF18649">
    <property type="entry name" value="EcpB_C"/>
    <property type="match status" value="1"/>
</dbReference>
<accession>A0A3L9NZA4</accession>
<dbReference type="SUPFAM" id="SSF49354">
    <property type="entry name" value="PapD-like"/>
    <property type="match status" value="1"/>
</dbReference>
<evidence type="ECO:0000313" key="15">
    <source>
        <dbReference type="Proteomes" id="UP000655273"/>
    </source>
</evidence>
<evidence type="ECO:0000313" key="12">
    <source>
        <dbReference type="Proteomes" id="UP000077295"/>
    </source>
</evidence>
<evidence type="ECO:0000256" key="4">
    <source>
        <dbReference type="ARBA" id="ARBA00022729"/>
    </source>
</evidence>
<evidence type="ECO:0000256" key="5">
    <source>
        <dbReference type="ARBA" id="ARBA00023186"/>
    </source>
</evidence>
<dbReference type="InterPro" id="IPR040695">
    <property type="entry name" value="EcpB_C"/>
</dbReference>
<keyword evidence="5" id="KW-0143">Chaperone</keyword>
<gene>
    <name evidence="10" type="primary">matC_1</name>
    <name evidence="9" type="ORF">CGZ54_09680</name>
    <name evidence="11" type="ORF">FZC81_16695</name>
    <name evidence="8" type="ORF">IE983_15210</name>
    <name evidence="10" type="ORF">SAMEA2273187_02115</name>
</gene>
<evidence type="ECO:0000256" key="6">
    <source>
        <dbReference type="SAM" id="SignalP"/>
    </source>
</evidence>
<protein>
    <recommendedName>
        <fullName evidence="2">Probable fimbrial chaperone EcpB</fullName>
    </recommendedName>
</protein>
<keyword evidence="3" id="KW-1029">Fimbrium biogenesis</keyword>
<dbReference type="AlphaFoldDB" id="A0A0A6GI21"/>
<dbReference type="InterPro" id="IPR013783">
    <property type="entry name" value="Ig-like_fold"/>
</dbReference>
<evidence type="ECO:0000313" key="13">
    <source>
        <dbReference type="Proteomes" id="UP000231328"/>
    </source>
</evidence>
<feature type="domain" description="EcpB C-terminal" evidence="7">
    <location>
        <begin position="151"/>
        <end position="224"/>
    </location>
</feature>